<comment type="subcellular location">
    <subcellularLocation>
        <location evidence="1 7">Cell outer membrane</location>
        <topology evidence="1 7">Multi-pass membrane protein</topology>
    </subcellularLocation>
</comment>
<dbReference type="InterPro" id="IPR037066">
    <property type="entry name" value="Plug_dom_sf"/>
</dbReference>
<dbReference type="NCBIfam" id="TIGR04057">
    <property type="entry name" value="SusC_RagA_signa"/>
    <property type="match status" value="1"/>
</dbReference>
<evidence type="ECO:0000256" key="7">
    <source>
        <dbReference type="PROSITE-ProRule" id="PRU01360"/>
    </source>
</evidence>
<dbReference type="InterPro" id="IPR039426">
    <property type="entry name" value="TonB-dep_rcpt-like"/>
</dbReference>
<dbReference type="SUPFAM" id="SSF56935">
    <property type="entry name" value="Porins"/>
    <property type="match status" value="1"/>
</dbReference>
<evidence type="ECO:0000256" key="4">
    <source>
        <dbReference type="ARBA" id="ARBA00022692"/>
    </source>
</evidence>
<gene>
    <name evidence="10" type="ORF">DXC34_05155</name>
</gene>
<dbReference type="Gene3D" id="2.170.130.10">
    <property type="entry name" value="TonB-dependent receptor, plug domain"/>
    <property type="match status" value="1"/>
</dbReference>
<dbReference type="AlphaFoldDB" id="A0A3E4URF7"/>
<dbReference type="RefSeq" id="WP_117741352.1">
    <property type="nucleotide sequence ID" value="NZ_QSSV01000005.1"/>
</dbReference>
<keyword evidence="6 7" id="KW-0998">Cell outer membrane</keyword>
<name>A0A3E4URF7_BACSE</name>
<protein>
    <submittedName>
        <fullName evidence="10">SusC/RagA family TonB-linked outer membrane protein</fullName>
    </submittedName>
</protein>
<dbReference type="PROSITE" id="PS52016">
    <property type="entry name" value="TONB_DEPENDENT_REC_3"/>
    <property type="match status" value="1"/>
</dbReference>
<evidence type="ECO:0000256" key="1">
    <source>
        <dbReference type="ARBA" id="ARBA00004571"/>
    </source>
</evidence>
<keyword evidence="2 7" id="KW-0813">Transport</keyword>
<evidence type="ECO:0000313" key="10">
    <source>
        <dbReference type="EMBL" id="RGM14683.1"/>
    </source>
</evidence>
<dbReference type="FunFam" id="2.170.130.10:FF:000008">
    <property type="entry name" value="SusC/RagA family TonB-linked outer membrane protein"/>
    <property type="match status" value="1"/>
</dbReference>
<dbReference type="FunFam" id="2.60.40.1120:FF:000003">
    <property type="entry name" value="Outer membrane protein Omp121"/>
    <property type="match status" value="1"/>
</dbReference>
<accession>A0A3E4URF7</accession>
<dbReference type="PROSITE" id="PS00018">
    <property type="entry name" value="EF_HAND_1"/>
    <property type="match status" value="1"/>
</dbReference>
<dbReference type="Gene3D" id="2.60.40.1120">
    <property type="entry name" value="Carboxypeptidase-like, regulatory domain"/>
    <property type="match status" value="1"/>
</dbReference>
<sequence>MGNFSKAILIASVALCLYLPAFSQNISLKISDITVKDAIEQLKEKTGYAFVFSSADVDTNKRVSIMANEEDINNVIKQILHGQNDLSYEIKGKKIIIKKTQPVDLIQKIEVTGKVVDANGEPIIGATIKEQGTSNGAISDIDGNFSFETADNANLEVSYIGYQNRKIKVQKGKVLAITLQEDTEMLDEVVVVGYGTVKKANVVGSIAKINSDVIQDRPVGRAEQALQGQMAGVSVRSTSGAPGSDITINVRGAASINGESTPLYVVDGVPIDNLSGINPNDIESIDVLKDAASAAIYGSRGSNGVVLVTTKKGKTGAPVITLNAYTAISTLEKKVDVMDSNEWIAFNKKWYDYQWMKASGMPASTSQADRIAYAETKLGKKLATRDALKENGVRNTYGIYDPWWDSSEIEAIDWQDELFRTAPAYDIQLAASGATEKINYSLSGGIYKQDGIVYGSSYNRYNLRANVEAQMTERIRVGLMVAPSYGVQKGAKVDGKENAVSKTLGLPGWVLAGTGRDAGADPYKFYDGWGPGPNVISPYIQATAPERKKADIRINTALNTTVDIIDELKVQGMVAWNYRNRNERTYTPTWSNAKWNTAKHPGELSSSSYSTNISNSLLIQGLLTYNKTWGIHSLDAMLGASYESNNANTSLQSVSDFPDDKSWVFDKNKGSTVKNNEIDYTENALLSYFGRVQYALMDRYLFSASLRRDGSSKFGSENRWGWFPSVSAAWKLNEEPFMKDIDWLGSAKLRLSWGQAGNDRIGEAQFLSNMVALNYAIGNSQNMVSGYVPGNLANPLLGWETTTSYNIGIDFGVLNNRIYFSADYYKKVTKDLLLKSPVSLITGFSTMMANVGNVDNWGLEFELNTANISTSSFKWNSSLNISLNRNKITSLGDDDSDIRSGQGSTIIQRVGHPVNSYMLLEVERTLTADDFEADGVTPKKGIAIYTGQKPGDSKWKDNSKDGKITSDDYVVAGSYQPKFEWGFTNTFKYKNFDASILLQGRVGGELLSIGSRSYNRATNDPKYNYLSRWLYNSYWSEDEPGDGKTPAFYATVTGGQYDTNWLYDASYIRIKNITFGYNIPFKPNSILNKARIYVSCDNVYMWDHYDAGFSPEAATQDNASSDWAAYPLSRTFSLGVNITF</sequence>
<dbReference type="InterPro" id="IPR023997">
    <property type="entry name" value="TonB-dep_OMP_SusC/RagA_CS"/>
</dbReference>
<keyword evidence="3 7" id="KW-1134">Transmembrane beta strand</keyword>
<dbReference type="Pfam" id="PF13715">
    <property type="entry name" value="CarbopepD_reg_2"/>
    <property type="match status" value="1"/>
</dbReference>
<dbReference type="InterPro" id="IPR008969">
    <property type="entry name" value="CarboxyPept-like_regulatory"/>
</dbReference>
<comment type="similarity">
    <text evidence="7">Belongs to the TonB-dependent receptor family.</text>
</comment>
<evidence type="ECO:0000256" key="6">
    <source>
        <dbReference type="ARBA" id="ARBA00023237"/>
    </source>
</evidence>
<reference evidence="10 11" key="1">
    <citation type="submission" date="2018-08" db="EMBL/GenBank/DDBJ databases">
        <title>A genome reference for cultivated species of the human gut microbiota.</title>
        <authorList>
            <person name="Zou Y."/>
            <person name="Xue W."/>
            <person name="Luo G."/>
        </authorList>
    </citation>
    <scope>NUCLEOTIDE SEQUENCE [LARGE SCALE GENOMIC DNA]</scope>
    <source>
        <strain evidence="10 11">TF03-6</strain>
    </source>
</reference>
<proteinExistence type="inferred from homology"/>
<evidence type="ECO:0000256" key="5">
    <source>
        <dbReference type="ARBA" id="ARBA00023136"/>
    </source>
</evidence>
<dbReference type="SUPFAM" id="SSF49464">
    <property type="entry name" value="Carboxypeptidase regulatory domain-like"/>
    <property type="match status" value="1"/>
</dbReference>
<dbReference type="Pfam" id="PF07715">
    <property type="entry name" value="Plug"/>
    <property type="match status" value="1"/>
</dbReference>
<evidence type="ECO:0000256" key="3">
    <source>
        <dbReference type="ARBA" id="ARBA00022452"/>
    </source>
</evidence>
<comment type="caution">
    <text evidence="10">The sequence shown here is derived from an EMBL/GenBank/DDBJ whole genome shotgun (WGS) entry which is preliminary data.</text>
</comment>
<dbReference type="InterPro" id="IPR036942">
    <property type="entry name" value="Beta-barrel_TonB_sf"/>
</dbReference>
<dbReference type="InterPro" id="IPR023996">
    <property type="entry name" value="TonB-dep_OMP_SusC/RagA"/>
</dbReference>
<evidence type="ECO:0000256" key="8">
    <source>
        <dbReference type="SAM" id="SignalP"/>
    </source>
</evidence>
<dbReference type="InterPro" id="IPR018247">
    <property type="entry name" value="EF_Hand_1_Ca_BS"/>
</dbReference>
<dbReference type="EMBL" id="QSSV01000005">
    <property type="protein sequence ID" value="RGM14683.1"/>
    <property type="molecule type" value="Genomic_DNA"/>
</dbReference>
<dbReference type="Proteomes" id="UP000261223">
    <property type="component" value="Unassembled WGS sequence"/>
</dbReference>
<dbReference type="GO" id="GO:0009279">
    <property type="term" value="C:cell outer membrane"/>
    <property type="evidence" value="ECO:0007669"/>
    <property type="project" value="UniProtKB-SubCell"/>
</dbReference>
<keyword evidence="4 7" id="KW-0812">Transmembrane</keyword>
<keyword evidence="8" id="KW-0732">Signal</keyword>
<evidence type="ECO:0000313" key="11">
    <source>
        <dbReference type="Proteomes" id="UP000261223"/>
    </source>
</evidence>
<dbReference type="InterPro" id="IPR012910">
    <property type="entry name" value="Plug_dom"/>
</dbReference>
<feature type="signal peptide" evidence="8">
    <location>
        <begin position="1"/>
        <end position="23"/>
    </location>
</feature>
<evidence type="ECO:0000256" key="2">
    <source>
        <dbReference type="ARBA" id="ARBA00022448"/>
    </source>
</evidence>
<dbReference type="Gene3D" id="2.40.170.20">
    <property type="entry name" value="TonB-dependent receptor, beta-barrel domain"/>
    <property type="match status" value="1"/>
</dbReference>
<feature type="chain" id="PRO_5030076043" evidence="8">
    <location>
        <begin position="24"/>
        <end position="1140"/>
    </location>
</feature>
<dbReference type="NCBIfam" id="TIGR04056">
    <property type="entry name" value="OMP_RagA_SusC"/>
    <property type="match status" value="1"/>
</dbReference>
<organism evidence="10 11">
    <name type="scientific">Bacteroides stercoris</name>
    <dbReference type="NCBI Taxonomy" id="46506"/>
    <lineage>
        <taxon>Bacteria</taxon>
        <taxon>Pseudomonadati</taxon>
        <taxon>Bacteroidota</taxon>
        <taxon>Bacteroidia</taxon>
        <taxon>Bacteroidales</taxon>
        <taxon>Bacteroidaceae</taxon>
        <taxon>Bacteroides</taxon>
    </lineage>
</organism>
<keyword evidence="5 7" id="KW-0472">Membrane</keyword>
<feature type="domain" description="TonB-dependent receptor plug" evidence="9">
    <location>
        <begin position="199"/>
        <end position="305"/>
    </location>
</feature>
<evidence type="ECO:0000259" key="9">
    <source>
        <dbReference type="Pfam" id="PF07715"/>
    </source>
</evidence>